<evidence type="ECO:0000259" key="1">
    <source>
        <dbReference type="Pfam" id="PF13649"/>
    </source>
</evidence>
<dbReference type="InterPro" id="IPR029063">
    <property type="entry name" value="SAM-dependent_MTases_sf"/>
</dbReference>
<reference evidence="2 3" key="1">
    <citation type="submission" date="2022-10" db="EMBL/GenBank/DDBJ databases">
        <title>Comparative genomic analysis of Cohnella hashimotonis sp. nov., isolated from the International Space Station.</title>
        <authorList>
            <person name="Simpson A."/>
            <person name="Venkateswaran K."/>
        </authorList>
    </citation>
    <scope>NUCLEOTIDE SEQUENCE [LARGE SCALE GENOMIC DNA]</scope>
    <source>
        <strain evidence="2 3">DSM 18997</strain>
    </source>
</reference>
<dbReference type="Proteomes" id="UP001153387">
    <property type="component" value="Unassembled WGS sequence"/>
</dbReference>
<dbReference type="GO" id="GO:0008168">
    <property type="term" value="F:methyltransferase activity"/>
    <property type="evidence" value="ECO:0007669"/>
    <property type="project" value="UniProtKB-KW"/>
</dbReference>
<keyword evidence="2" id="KW-0489">Methyltransferase</keyword>
<dbReference type="SUPFAM" id="SSF53335">
    <property type="entry name" value="S-adenosyl-L-methionine-dependent methyltransferases"/>
    <property type="match status" value="1"/>
</dbReference>
<dbReference type="Gene3D" id="3.40.50.150">
    <property type="entry name" value="Vaccinia Virus protein VP39"/>
    <property type="match status" value="1"/>
</dbReference>
<dbReference type="RefSeq" id="WP_277567487.1">
    <property type="nucleotide sequence ID" value="NZ_JAPDHZ010000004.1"/>
</dbReference>
<dbReference type="EMBL" id="JAPDHZ010000004">
    <property type="protein sequence ID" value="MDG0793757.1"/>
    <property type="molecule type" value="Genomic_DNA"/>
</dbReference>
<dbReference type="CDD" id="cd02440">
    <property type="entry name" value="AdoMet_MTases"/>
    <property type="match status" value="1"/>
</dbReference>
<dbReference type="Pfam" id="PF13649">
    <property type="entry name" value="Methyltransf_25"/>
    <property type="match status" value="1"/>
</dbReference>
<organism evidence="2 3">
    <name type="scientific">Cohnella ginsengisoli</name>
    <dbReference type="NCBI Taxonomy" id="425004"/>
    <lineage>
        <taxon>Bacteria</taxon>
        <taxon>Bacillati</taxon>
        <taxon>Bacillota</taxon>
        <taxon>Bacilli</taxon>
        <taxon>Bacillales</taxon>
        <taxon>Paenibacillaceae</taxon>
        <taxon>Cohnella</taxon>
    </lineage>
</organism>
<name>A0A9X4KPB7_9BACL</name>
<accession>A0A9X4KPB7</accession>
<proteinExistence type="predicted"/>
<sequence length="255" mass="28470">MFRPFEARAKAPELMDDLAQGGADLREALRHLRRLNRLFAASGRTLYGVARLWEQAGRPKRLTVLDVGAGAGDVNAALLRWADARGVAIGITLVDRTEEACAEARAFYAGEPRITVMRRDLFALEEAAADIVTASQFVHHFGEEELPGVARAMLRASKWGIVIQDIHRHWLAWTAVWLAARLVSGNRYVVNDGPLSVAKGFRAADWERLRVQLDESGFSYSWRPLFRYVVTVPKADGLWTGPDGKEAGSFERDQR</sequence>
<protein>
    <submittedName>
        <fullName evidence="2">Methyltransferase domain-containing protein</fullName>
    </submittedName>
</protein>
<keyword evidence="3" id="KW-1185">Reference proteome</keyword>
<dbReference type="GO" id="GO:0032259">
    <property type="term" value="P:methylation"/>
    <property type="evidence" value="ECO:0007669"/>
    <property type="project" value="UniProtKB-KW"/>
</dbReference>
<comment type="caution">
    <text evidence="2">The sequence shown here is derived from an EMBL/GenBank/DDBJ whole genome shotgun (WGS) entry which is preliminary data.</text>
</comment>
<evidence type="ECO:0000313" key="2">
    <source>
        <dbReference type="EMBL" id="MDG0793757.1"/>
    </source>
</evidence>
<gene>
    <name evidence="2" type="ORF">OMP38_25215</name>
</gene>
<feature type="domain" description="Methyltransferase" evidence="1">
    <location>
        <begin position="64"/>
        <end position="158"/>
    </location>
</feature>
<dbReference type="InterPro" id="IPR041698">
    <property type="entry name" value="Methyltransf_25"/>
</dbReference>
<dbReference type="AlphaFoldDB" id="A0A9X4KPB7"/>
<evidence type="ECO:0000313" key="3">
    <source>
        <dbReference type="Proteomes" id="UP001153387"/>
    </source>
</evidence>
<keyword evidence="2" id="KW-0808">Transferase</keyword>